<protein>
    <recommendedName>
        <fullName evidence="6">IFT140 second beta-propeller domain-containing protein</fullName>
    </recommendedName>
</protein>
<keyword evidence="4" id="KW-0969">Cilium</keyword>
<dbReference type="Pfam" id="PF23385">
    <property type="entry name" value="Beta-prop_IFT140_2nd"/>
    <property type="match status" value="1"/>
</dbReference>
<dbReference type="GO" id="GO:0035721">
    <property type="term" value="P:intraciliary retrograde transport"/>
    <property type="evidence" value="ECO:0007669"/>
    <property type="project" value="TreeGrafter"/>
</dbReference>
<accession>M7BY25</accession>
<evidence type="ECO:0000313" key="8">
    <source>
        <dbReference type="Proteomes" id="UP000031443"/>
    </source>
</evidence>
<evidence type="ECO:0000256" key="1">
    <source>
        <dbReference type="ARBA" id="ARBA00004138"/>
    </source>
</evidence>
<dbReference type="Proteomes" id="UP000031443">
    <property type="component" value="Unassembled WGS sequence"/>
</dbReference>
<proteinExistence type="predicted"/>
<dbReference type="STRING" id="8469.M7BY25"/>
<dbReference type="GO" id="GO:0005930">
    <property type="term" value="C:axoneme"/>
    <property type="evidence" value="ECO:0007669"/>
    <property type="project" value="TreeGrafter"/>
</dbReference>
<evidence type="ECO:0000256" key="5">
    <source>
        <dbReference type="ARBA" id="ARBA00023273"/>
    </source>
</evidence>
<dbReference type="GO" id="GO:0030991">
    <property type="term" value="C:intraciliary transport particle A"/>
    <property type="evidence" value="ECO:0007669"/>
    <property type="project" value="TreeGrafter"/>
</dbReference>
<organism evidence="7 8">
    <name type="scientific">Chelonia mydas</name>
    <name type="common">Green sea-turtle</name>
    <name type="synonym">Chelonia agassizi</name>
    <dbReference type="NCBI Taxonomy" id="8469"/>
    <lineage>
        <taxon>Eukaryota</taxon>
        <taxon>Metazoa</taxon>
        <taxon>Chordata</taxon>
        <taxon>Craniata</taxon>
        <taxon>Vertebrata</taxon>
        <taxon>Euteleostomi</taxon>
        <taxon>Archelosauria</taxon>
        <taxon>Testudinata</taxon>
        <taxon>Testudines</taxon>
        <taxon>Cryptodira</taxon>
        <taxon>Durocryptodira</taxon>
        <taxon>Americhelydia</taxon>
        <taxon>Chelonioidea</taxon>
        <taxon>Cheloniidae</taxon>
        <taxon>Chelonia</taxon>
    </lineage>
</organism>
<dbReference type="EMBL" id="KB504180">
    <property type="protein sequence ID" value="EMP40725.1"/>
    <property type="molecule type" value="Genomic_DNA"/>
</dbReference>
<dbReference type="PANTHER" id="PTHR15722:SF7">
    <property type="entry name" value="INTRAFLAGELLAR TRANSPORT PROTEIN 140 HOMOLOG"/>
    <property type="match status" value="1"/>
</dbReference>
<gene>
    <name evidence="7" type="ORF">UY3_02062</name>
</gene>
<dbReference type="PANTHER" id="PTHR15722">
    <property type="entry name" value="IFT140/172-RELATED"/>
    <property type="match status" value="1"/>
</dbReference>
<dbReference type="InterPro" id="IPR056155">
    <property type="entry name" value="Beta-prop_IFT140_2nd"/>
</dbReference>
<dbReference type="AlphaFoldDB" id="M7BY25"/>
<name>M7BY25_CHEMY</name>
<keyword evidence="8" id="KW-1185">Reference proteome</keyword>
<evidence type="ECO:0000313" key="7">
    <source>
        <dbReference type="EMBL" id="EMP40725.1"/>
    </source>
</evidence>
<evidence type="ECO:0000256" key="2">
    <source>
        <dbReference type="ARBA" id="ARBA00022574"/>
    </source>
</evidence>
<keyword evidence="2" id="KW-0853">WD repeat</keyword>
<keyword evidence="3" id="KW-0677">Repeat</keyword>
<reference evidence="8" key="1">
    <citation type="journal article" date="2013" name="Nat. Genet.">
        <title>The draft genomes of soft-shell turtle and green sea turtle yield insights into the development and evolution of the turtle-specific body plan.</title>
        <authorList>
            <person name="Wang Z."/>
            <person name="Pascual-Anaya J."/>
            <person name="Zadissa A."/>
            <person name="Li W."/>
            <person name="Niimura Y."/>
            <person name="Huang Z."/>
            <person name="Li C."/>
            <person name="White S."/>
            <person name="Xiong Z."/>
            <person name="Fang D."/>
            <person name="Wang B."/>
            <person name="Ming Y."/>
            <person name="Chen Y."/>
            <person name="Zheng Y."/>
            <person name="Kuraku S."/>
            <person name="Pignatelli M."/>
            <person name="Herrero J."/>
            <person name="Beal K."/>
            <person name="Nozawa M."/>
            <person name="Li Q."/>
            <person name="Wang J."/>
            <person name="Zhang H."/>
            <person name="Yu L."/>
            <person name="Shigenobu S."/>
            <person name="Wang J."/>
            <person name="Liu J."/>
            <person name="Flicek P."/>
            <person name="Searle S."/>
            <person name="Wang J."/>
            <person name="Kuratani S."/>
            <person name="Yin Y."/>
            <person name="Aken B."/>
            <person name="Zhang G."/>
            <person name="Irie N."/>
        </authorList>
    </citation>
    <scope>NUCLEOTIDE SEQUENCE [LARGE SCALE GENOMIC DNA]</scope>
</reference>
<evidence type="ECO:0000259" key="6">
    <source>
        <dbReference type="Pfam" id="PF23385"/>
    </source>
</evidence>
<dbReference type="GO" id="GO:0036064">
    <property type="term" value="C:ciliary basal body"/>
    <property type="evidence" value="ECO:0007669"/>
    <property type="project" value="TreeGrafter"/>
</dbReference>
<evidence type="ECO:0000256" key="4">
    <source>
        <dbReference type="ARBA" id="ARBA00023069"/>
    </source>
</evidence>
<feature type="domain" description="IFT140 second beta-propeller" evidence="6">
    <location>
        <begin position="36"/>
        <end position="275"/>
    </location>
</feature>
<evidence type="ECO:0000256" key="3">
    <source>
        <dbReference type="ARBA" id="ARBA00022737"/>
    </source>
</evidence>
<keyword evidence="5" id="KW-0966">Cell projection</keyword>
<comment type="subcellular location">
    <subcellularLocation>
        <location evidence="1">Cell projection</location>
        <location evidence="1">Cilium</location>
    </subcellularLocation>
</comment>
<sequence>MDTAKAKVSDSCTSGCMHTYNGLGMSNTSRKTSYEKGTVKQLLMFSEAEGNPCLLDVCGNFLAVGTDLAHFKIFDLSRREAKVHCSSKNLTELFPGLGGIASVKCNSYGNKVSILVNKADESLDSKICFYDVEMDTVKFFDFKAGQGDGGAVPSYSGEEPEKDRARFTQPYISKLRMQQSVTEHPALQDRIPVSHFWDHSEPRLFVCEAVLEPNLQFPDKKQQQTESSESTPDVLIISFFSTEEHGLLLQDSFPLPSTYQALLGIEVPHYYFAKKPGEAEKEAQVESGSVQLSQMVAKRPMRDFIGLEECDKTTREAMLNFSFYLTIGDMDEAFKSIKLIKRQLVQQTSSKLPNDHKIC</sequence>